<organism evidence="2 3">
    <name type="scientific">Fimbriiglobus ruber</name>
    <dbReference type="NCBI Taxonomy" id="1908690"/>
    <lineage>
        <taxon>Bacteria</taxon>
        <taxon>Pseudomonadati</taxon>
        <taxon>Planctomycetota</taxon>
        <taxon>Planctomycetia</taxon>
        <taxon>Gemmatales</taxon>
        <taxon>Gemmataceae</taxon>
        <taxon>Fimbriiglobus</taxon>
    </lineage>
</organism>
<dbReference type="EMBL" id="NIDE01000020">
    <property type="protein sequence ID" value="OWK34497.1"/>
    <property type="molecule type" value="Genomic_DNA"/>
</dbReference>
<dbReference type="RefSeq" id="WP_088260770.1">
    <property type="nucleotide sequence ID" value="NZ_NIDE01000020.1"/>
</dbReference>
<dbReference type="Proteomes" id="UP000214646">
    <property type="component" value="Unassembled WGS sequence"/>
</dbReference>
<feature type="domain" description="Calcineurin-like phosphoesterase" evidence="1">
    <location>
        <begin position="9"/>
        <end position="220"/>
    </location>
</feature>
<proteinExistence type="predicted"/>
<evidence type="ECO:0000313" key="3">
    <source>
        <dbReference type="Proteomes" id="UP000214646"/>
    </source>
</evidence>
<accession>A0A225DEF1</accession>
<sequence>MPSHAPKTYLVFGDLHGRVLPAVRLASVWARDHNQPVDGILQVGDLGYFPDPTRLDKATIRHAKDDPLELGVQDIVSYTKIADDVFADAHVAPGLWFTAGNHEDFDELERRAGASGRGPDFVVDAYCRVRGIKDGRAVPFPDGPTVGAIWGVDGAGANRRTNLPDRGYVRERAVTRLLDTPFDVLLCHDAPLDAKRTGYGSELLAHLIHLARPAFAFFGHYKGAGGPSLQDFGCSRVYHLAGFELHGRGGTPEPGSVGVLTWQNGEGRFEYLPDEWTRIFTRHNWKWR</sequence>
<dbReference type="InterPro" id="IPR004843">
    <property type="entry name" value="Calcineurin-like_PHP"/>
</dbReference>
<dbReference type="Pfam" id="PF00149">
    <property type="entry name" value="Metallophos"/>
    <property type="match status" value="1"/>
</dbReference>
<reference evidence="3" key="1">
    <citation type="submission" date="2017-06" db="EMBL/GenBank/DDBJ databases">
        <title>Genome analysis of Fimbriiglobus ruber SP5, the first member of the order Planctomycetales with confirmed chitinolytic capability.</title>
        <authorList>
            <person name="Ravin N.V."/>
            <person name="Rakitin A.L."/>
            <person name="Ivanova A.A."/>
            <person name="Beletsky A.V."/>
            <person name="Kulichevskaya I.S."/>
            <person name="Mardanov A.V."/>
            <person name="Dedysh S.N."/>
        </authorList>
    </citation>
    <scope>NUCLEOTIDE SEQUENCE [LARGE SCALE GENOMIC DNA]</scope>
    <source>
        <strain evidence="3">SP5</strain>
    </source>
</reference>
<dbReference type="OrthoDB" id="9787800at2"/>
<dbReference type="InterPro" id="IPR029052">
    <property type="entry name" value="Metallo-depent_PP-like"/>
</dbReference>
<evidence type="ECO:0000313" key="2">
    <source>
        <dbReference type="EMBL" id="OWK34497.1"/>
    </source>
</evidence>
<name>A0A225DEF1_9BACT</name>
<keyword evidence="3" id="KW-1185">Reference proteome</keyword>
<evidence type="ECO:0000259" key="1">
    <source>
        <dbReference type="Pfam" id="PF00149"/>
    </source>
</evidence>
<dbReference type="SUPFAM" id="SSF56300">
    <property type="entry name" value="Metallo-dependent phosphatases"/>
    <property type="match status" value="1"/>
</dbReference>
<comment type="caution">
    <text evidence="2">The sequence shown here is derived from an EMBL/GenBank/DDBJ whole genome shotgun (WGS) entry which is preliminary data.</text>
</comment>
<dbReference type="AlphaFoldDB" id="A0A225DEF1"/>
<gene>
    <name evidence="2" type="ORF">FRUB_10468</name>
</gene>
<dbReference type="GO" id="GO:0016787">
    <property type="term" value="F:hydrolase activity"/>
    <property type="evidence" value="ECO:0007669"/>
    <property type="project" value="InterPro"/>
</dbReference>
<protein>
    <submittedName>
        <fullName evidence="2">Metallophosphoesterase</fullName>
    </submittedName>
</protein>